<evidence type="ECO:0000313" key="2">
    <source>
        <dbReference type="Proteomes" id="UP000006381"/>
    </source>
</evidence>
<dbReference type="HOGENOM" id="CLU_3311530_0_0_9"/>
<reference evidence="1 2" key="1">
    <citation type="journal article" date="2005" name="Proc. Natl. Acad. Sci. U.S.A.">
        <title>Complete genome sequence of the probiotic lactic acid bacterium Lactobacillus acidophilus NCFM.</title>
        <authorList>
            <person name="Altermann E."/>
            <person name="Russell W.M."/>
            <person name="Azcarate-Peril M.A."/>
            <person name="Barrangou R."/>
            <person name="Buck B.L."/>
            <person name="McAuliffe O."/>
            <person name="Souther N."/>
            <person name="Dobson A."/>
            <person name="Duong T."/>
            <person name="Callanan M."/>
            <person name="Lick S."/>
            <person name="Hamrick A."/>
            <person name="Cano R."/>
            <person name="Klaenhammer T.R."/>
        </authorList>
    </citation>
    <scope>NUCLEOTIDE SEQUENCE [LARGE SCALE GENOMIC DNA]</scope>
    <source>
        <strain evidence="2">ATCC 700396 / NCK56 / N2 / NCFM</strain>
    </source>
</reference>
<dbReference type="Proteomes" id="UP000006381">
    <property type="component" value="Chromosome"/>
</dbReference>
<evidence type="ECO:0000313" key="1">
    <source>
        <dbReference type="EMBL" id="AAV43438.1"/>
    </source>
</evidence>
<proteinExistence type="predicted"/>
<keyword evidence="2" id="KW-1185">Reference proteome</keyword>
<dbReference type="PATRIC" id="fig|272621.13.peg.1545"/>
<gene>
    <name evidence="1" type="ordered locus">LBA1624</name>
</gene>
<name>Q5FIN6_LACAC</name>
<dbReference type="KEGG" id="lac:LBA1624"/>
<accession>Q5FIN6</accession>
<dbReference type="EMBL" id="CP000033">
    <property type="protein sequence ID" value="AAV43438.1"/>
    <property type="molecule type" value="Genomic_DNA"/>
</dbReference>
<dbReference type="AlphaFoldDB" id="Q5FIN6"/>
<dbReference type="BioCyc" id="LACI272621:G1G49-1588-MONOMER"/>
<dbReference type="STRING" id="272621.LBA1624"/>
<sequence>MEYDSWMANLANSNDIKVTEVGKQLMGLKQDDDLHIWYDLSMPAI</sequence>
<organism evidence="2">
    <name type="scientific">Lactobacillus acidophilus (strain ATCC 700396 / NCK56 / N2 / NCFM)</name>
    <dbReference type="NCBI Taxonomy" id="272621"/>
    <lineage>
        <taxon>Bacteria</taxon>
        <taxon>Bacillati</taxon>
        <taxon>Bacillota</taxon>
        <taxon>Bacilli</taxon>
        <taxon>Lactobacillales</taxon>
        <taxon>Lactobacillaceae</taxon>
        <taxon>Lactobacillus</taxon>
    </lineage>
</organism>
<protein>
    <submittedName>
        <fullName evidence="1">Putative transporter</fullName>
    </submittedName>
</protein>